<protein>
    <submittedName>
        <fullName evidence="1">Uncharacterized protein</fullName>
    </submittedName>
</protein>
<organism evidence="1">
    <name type="scientific">hydrothermal vent metagenome</name>
    <dbReference type="NCBI Taxonomy" id="652676"/>
    <lineage>
        <taxon>unclassified sequences</taxon>
        <taxon>metagenomes</taxon>
        <taxon>ecological metagenomes</taxon>
    </lineage>
</organism>
<accession>A0A3B0YY28</accession>
<name>A0A3B0YY28_9ZZZZ</name>
<reference evidence="1" key="1">
    <citation type="submission" date="2018-06" db="EMBL/GenBank/DDBJ databases">
        <authorList>
            <person name="Zhirakovskaya E."/>
        </authorList>
    </citation>
    <scope>NUCLEOTIDE SEQUENCE</scope>
</reference>
<evidence type="ECO:0000313" key="1">
    <source>
        <dbReference type="EMBL" id="VAW85965.1"/>
    </source>
</evidence>
<proteinExistence type="predicted"/>
<dbReference type="AlphaFoldDB" id="A0A3B0YY28"/>
<sequence length="81" mass="9367">MTAWLLGTSIVIIKKMVWAFLSRAINRQVQTNAINGTDRKMLNFMASLILSRHYDDGIIKNDKTVQHMASFNFVLIHISWM</sequence>
<dbReference type="EMBL" id="UOFQ01000033">
    <property type="protein sequence ID" value="VAW85965.1"/>
    <property type="molecule type" value="Genomic_DNA"/>
</dbReference>
<gene>
    <name evidence="1" type="ORF">MNBD_GAMMA17-1095</name>
</gene>